<protein>
    <recommendedName>
        <fullName evidence="5">IDI-2</fullName>
    </recommendedName>
</protein>
<gene>
    <name evidence="3" type="ORF">QYS62_008417</name>
</gene>
<feature type="compositionally biased region" description="Basic and acidic residues" evidence="1">
    <location>
        <begin position="62"/>
        <end position="71"/>
    </location>
</feature>
<evidence type="ECO:0000313" key="4">
    <source>
        <dbReference type="Proteomes" id="UP001489902"/>
    </source>
</evidence>
<feature type="chain" id="PRO_5046803157" description="IDI-2" evidence="2">
    <location>
        <begin position="20"/>
        <end position="175"/>
    </location>
</feature>
<evidence type="ECO:0000256" key="1">
    <source>
        <dbReference type="SAM" id="MobiDB-lite"/>
    </source>
</evidence>
<feature type="signal peptide" evidence="2">
    <location>
        <begin position="1"/>
        <end position="19"/>
    </location>
</feature>
<name>A0ABZ2X5U0_9HYPO</name>
<evidence type="ECO:0008006" key="5">
    <source>
        <dbReference type="Google" id="ProtNLM"/>
    </source>
</evidence>
<accession>A0ABZ2X5U0</accession>
<proteinExistence type="predicted"/>
<evidence type="ECO:0000256" key="2">
    <source>
        <dbReference type="SAM" id="SignalP"/>
    </source>
</evidence>
<keyword evidence="2" id="KW-0732">Signal</keyword>
<dbReference type="Proteomes" id="UP001489902">
    <property type="component" value="Chromosome 5"/>
</dbReference>
<reference evidence="3 4" key="1">
    <citation type="submission" date="2024-04" db="EMBL/GenBank/DDBJ databases">
        <title>Complete genome sequence of Fusarium acuminatum.</title>
        <authorList>
            <person name="Lan B."/>
        </authorList>
    </citation>
    <scope>NUCLEOTIDE SEQUENCE [LARGE SCALE GENOMIC DNA]</scope>
    <source>
        <strain evidence="3">1A</strain>
    </source>
</reference>
<sequence>MRHINNAILVLAYTAMVSSSTTPLSALKGPAAVCGDLGILNISPGELPEGVEPSDLRLCADHPMGRNRTVDPNEGASLAPMEEEDEENSETTPTPSASLFEEKSCWYVSPYGCSRGYCWKNCGPERSGRWCWVATQLGAGPWKRCTSWEDCSALKIKGSFCAKGCVISSSCGCGC</sequence>
<dbReference type="EMBL" id="CP151264">
    <property type="protein sequence ID" value="WZH47273.1"/>
    <property type="molecule type" value="Genomic_DNA"/>
</dbReference>
<organism evidence="3 4">
    <name type="scientific">Fusarium acuminatum</name>
    <dbReference type="NCBI Taxonomy" id="5515"/>
    <lineage>
        <taxon>Eukaryota</taxon>
        <taxon>Fungi</taxon>
        <taxon>Dikarya</taxon>
        <taxon>Ascomycota</taxon>
        <taxon>Pezizomycotina</taxon>
        <taxon>Sordariomycetes</taxon>
        <taxon>Hypocreomycetidae</taxon>
        <taxon>Hypocreales</taxon>
        <taxon>Nectriaceae</taxon>
        <taxon>Fusarium</taxon>
        <taxon>Fusarium tricinctum species complex</taxon>
    </lineage>
</organism>
<feature type="region of interest" description="Disordered" evidence="1">
    <location>
        <begin position="62"/>
        <end position="96"/>
    </location>
</feature>
<keyword evidence="4" id="KW-1185">Reference proteome</keyword>
<evidence type="ECO:0000313" key="3">
    <source>
        <dbReference type="EMBL" id="WZH47273.1"/>
    </source>
</evidence>